<evidence type="ECO:0000313" key="1">
    <source>
        <dbReference type="EMBL" id="MDN3611350.1"/>
    </source>
</evidence>
<dbReference type="EMBL" id="JAUFQC010000027">
    <property type="protein sequence ID" value="MDN3611350.1"/>
    <property type="molecule type" value="Genomic_DNA"/>
</dbReference>
<dbReference type="NCBIfam" id="TIGR01634">
    <property type="entry name" value="tail_P2_I"/>
    <property type="match status" value="1"/>
</dbReference>
<evidence type="ECO:0000313" key="2">
    <source>
        <dbReference type="Proteomes" id="UP001238540"/>
    </source>
</evidence>
<keyword evidence="2" id="KW-1185">Reference proteome</keyword>
<comment type="caution">
    <text evidence="1">The sequence shown here is derived from an EMBL/GenBank/DDBJ whole genome shotgun (WGS) entry which is preliminary data.</text>
</comment>
<proteinExistence type="predicted"/>
<organism evidence="1 2">
    <name type="scientific">Vibrio ostreicida</name>
    <dbReference type="NCBI Taxonomy" id="526588"/>
    <lineage>
        <taxon>Bacteria</taxon>
        <taxon>Pseudomonadati</taxon>
        <taxon>Pseudomonadota</taxon>
        <taxon>Gammaproteobacteria</taxon>
        <taxon>Vibrionales</taxon>
        <taxon>Vibrionaceae</taxon>
        <taxon>Vibrio</taxon>
    </lineage>
</organism>
<dbReference type="Pfam" id="PF09684">
    <property type="entry name" value="Tail_P2_I"/>
    <property type="match status" value="1"/>
</dbReference>
<protein>
    <submittedName>
        <fullName evidence="1">Phage tail protein I</fullName>
    </submittedName>
</protein>
<reference evidence="2" key="1">
    <citation type="journal article" date="2019" name="Int. J. Syst. Evol. Microbiol.">
        <title>The Global Catalogue of Microorganisms (GCM) 10K type strain sequencing project: providing services to taxonomists for standard genome sequencing and annotation.</title>
        <authorList>
            <consortium name="The Broad Institute Genomics Platform"/>
            <consortium name="The Broad Institute Genome Sequencing Center for Infectious Disease"/>
            <person name="Wu L."/>
            <person name="Ma J."/>
        </authorList>
    </citation>
    <scope>NUCLEOTIDE SEQUENCE [LARGE SCALE GENOMIC DNA]</scope>
    <source>
        <strain evidence="2">CECT 7398</strain>
    </source>
</reference>
<gene>
    <name evidence="1" type="ORF">QWZ16_17250</name>
</gene>
<dbReference type="InterPro" id="IPR006521">
    <property type="entry name" value="Tail_protein_I"/>
</dbReference>
<dbReference type="RefSeq" id="WP_076590390.1">
    <property type="nucleotide sequence ID" value="NZ_JABEYA020000006.1"/>
</dbReference>
<dbReference type="Proteomes" id="UP001238540">
    <property type="component" value="Unassembled WGS sequence"/>
</dbReference>
<name>A0ABT8BZ33_9VIBR</name>
<sequence length="205" mass="22677">MNKNILPPNASRAEVAMADAITPTLPVAIRDVWNPLTCPEAFLPYLAQSFSVDRWDASWTEQEKRAAIEAAFFVHRHKGTIAAIRRVVEPLGYLINVMEWWQTQPQGEPHTFALTVGVLDSGISDEMYRQMVALIEDAKPLRSHLTGLAIHAESRGVLSVNAGMYCGDLTTIYPYAPAAVSVSGLMYHSGREHTIDRVNVYPISG</sequence>
<accession>A0ABT8BZ33</accession>